<comment type="caution">
    <text evidence="2">The sequence shown here is derived from an EMBL/GenBank/DDBJ whole genome shotgun (WGS) entry which is preliminary data.</text>
</comment>
<organism evidence="2 3">
    <name type="scientific">Rhizobium paranaense</name>
    <dbReference type="NCBI Taxonomy" id="1650438"/>
    <lineage>
        <taxon>Bacteria</taxon>
        <taxon>Pseudomonadati</taxon>
        <taxon>Pseudomonadota</taxon>
        <taxon>Alphaproteobacteria</taxon>
        <taxon>Hyphomicrobiales</taxon>
        <taxon>Rhizobiaceae</taxon>
        <taxon>Rhizobium/Agrobacterium group</taxon>
        <taxon>Rhizobium</taxon>
    </lineage>
</organism>
<sequence length="41" mass="4832">MLAEKVVGEGCSKSRSEMSKRKKKIEMFRTRKRQGLQGLRY</sequence>
<gene>
    <name evidence="2" type="ORF">GGD50_000609</name>
</gene>
<name>A0A7W8XMA2_9HYPH</name>
<proteinExistence type="predicted"/>
<keyword evidence="3" id="KW-1185">Reference proteome</keyword>
<dbReference type="AlphaFoldDB" id="A0A7W8XMA2"/>
<evidence type="ECO:0000313" key="3">
    <source>
        <dbReference type="Proteomes" id="UP000549882"/>
    </source>
</evidence>
<reference evidence="2 3" key="1">
    <citation type="submission" date="2020-08" db="EMBL/GenBank/DDBJ databases">
        <title>Genomic Encyclopedia of Type Strains, Phase IV (KMG-V): Genome sequencing to study the core and pangenomes of soil and plant-associated prokaryotes.</title>
        <authorList>
            <person name="Whitman W."/>
        </authorList>
    </citation>
    <scope>NUCLEOTIDE SEQUENCE [LARGE SCALE GENOMIC DNA]</scope>
    <source>
        <strain evidence="2 3">SEMIA 4064</strain>
    </source>
</reference>
<evidence type="ECO:0000313" key="2">
    <source>
        <dbReference type="EMBL" id="MBB5572033.1"/>
    </source>
</evidence>
<evidence type="ECO:0000256" key="1">
    <source>
        <dbReference type="SAM" id="MobiDB-lite"/>
    </source>
</evidence>
<dbReference type="EMBL" id="JACHBI010000001">
    <property type="protein sequence ID" value="MBB5572033.1"/>
    <property type="molecule type" value="Genomic_DNA"/>
</dbReference>
<accession>A0A7W8XMA2</accession>
<protein>
    <submittedName>
        <fullName evidence="2">Uncharacterized protein</fullName>
    </submittedName>
</protein>
<feature type="compositionally biased region" description="Basic and acidic residues" evidence="1">
    <location>
        <begin position="12"/>
        <end position="29"/>
    </location>
</feature>
<dbReference type="Proteomes" id="UP000549882">
    <property type="component" value="Unassembled WGS sequence"/>
</dbReference>
<feature type="region of interest" description="Disordered" evidence="1">
    <location>
        <begin position="1"/>
        <end position="41"/>
    </location>
</feature>